<keyword evidence="4 5" id="KW-1015">Disulfide bond</keyword>
<keyword evidence="5" id="KW-0624">Polysaccharide degradation</keyword>
<gene>
    <name evidence="8" type="ORF">Plec18167_007682</name>
</gene>
<dbReference type="InterPro" id="IPR049892">
    <property type="entry name" value="AA9"/>
</dbReference>
<evidence type="ECO:0000256" key="6">
    <source>
        <dbReference type="SAM" id="SignalP"/>
    </source>
</evidence>
<keyword evidence="5" id="KW-0136">Cellulose degradation</keyword>
<evidence type="ECO:0000256" key="5">
    <source>
        <dbReference type="RuleBase" id="RU368122"/>
    </source>
</evidence>
<accession>A0ABR3X245</accession>
<dbReference type="InterPro" id="IPR005103">
    <property type="entry name" value="AA9_LPMO"/>
</dbReference>
<dbReference type="Gene3D" id="2.70.50.70">
    <property type="match status" value="1"/>
</dbReference>
<dbReference type="CDD" id="cd21175">
    <property type="entry name" value="LPMO_AA9"/>
    <property type="match status" value="1"/>
</dbReference>
<comment type="domain">
    <text evidence="5">Has a modular structure: an endo-beta-1,4-glucanase catalytic module at the N-terminus, a linker rich in serines and threonines, and a C-terminal carbohydrate-binding module (CBM).</text>
</comment>
<reference evidence="8 9" key="1">
    <citation type="journal article" date="2024" name="IMA Fungus">
        <title>IMA Genome - F19 : A genome assembly and annotation guide to empower mycologists, including annotated draft genome sequences of Ceratocystis pirilliformis, Diaporthe australafricana, Fusarium ophioides, Paecilomyces lecythidis, and Sporothrix stenoceras.</title>
        <authorList>
            <person name="Aylward J."/>
            <person name="Wilson A.M."/>
            <person name="Visagie C.M."/>
            <person name="Spraker J."/>
            <person name="Barnes I."/>
            <person name="Buitendag C."/>
            <person name="Ceriani C."/>
            <person name="Del Mar Angel L."/>
            <person name="du Plessis D."/>
            <person name="Fuchs T."/>
            <person name="Gasser K."/>
            <person name="Kramer D."/>
            <person name="Li W."/>
            <person name="Munsamy K."/>
            <person name="Piso A."/>
            <person name="Price J.L."/>
            <person name="Sonnekus B."/>
            <person name="Thomas C."/>
            <person name="van der Nest A."/>
            <person name="van Dijk A."/>
            <person name="van Heerden A."/>
            <person name="van Vuuren N."/>
            <person name="Yilmaz N."/>
            <person name="Duong T.A."/>
            <person name="van der Merwe N.A."/>
            <person name="Wingfield M.J."/>
            <person name="Wingfield B.D."/>
        </authorList>
    </citation>
    <scope>NUCLEOTIDE SEQUENCE [LARGE SCALE GENOMIC DNA]</scope>
    <source>
        <strain evidence="8 9">CMW 18167</strain>
    </source>
</reference>
<feature type="signal peptide" evidence="6">
    <location>
        <begin position="1"/>
        <end position="23"/>
    </location>
</feature>
<comment type="function">
    <text evidence="5">Lytic polysaccharide monooxygenase (LMPO) that depolymerizes crystalline and amorphous polysaccharides via the oxidation of scissile alpha- or beta-(1-4)-glycosidic bonds, yielding C1 and/or C4 oxidation products. Catalysis by LPMOs requires the reduction of the active-site copper from Cu(II) to Cu(I) by a reducing agent and H(2)O(2) or O(2) as a cosubstrate.</text>
</comment>
<evidence type="ECO:0000256" key="4">
    <source>
        <dbReference type="ARBA" id="ARBA00023157"/>
    </source>
</evidence>
<comment type="catalytic activity">
    <reaction evidence="5">
        <text>[(1-&gt;4)-beta-D-glucosyl]n+m + reduced acceptor + O2 = 4-dehydro-beta-D-glucosyl-[(1-&gt;4)-beta-D-glucosyl]n-1 + [(1-&gt;4)-beta-D-glucosyl]m + acceptor + H2O.</text>
        <dbReference type="EC" id="1.14.99.56"/>
    </reaction>
</comment>
<protein>
    <recommendedName>
        <fullName evidence="5">AA9 family lytic polysaccharide monooxygenase</fullName>
        <ecNumber evidence="5">1.14.99.56</ecNumber>
    </recommendedName>
    <alternativeName>
        <fullName evidence="5">Endo-beta-1,4-glucanase</fullName>
    </alternativeName>
    <alternativeName>
        <fullName evidence="5">Glycosyl hydrolase 61 family protein</fullName>
    </alternativeName>
</protein>
<keyword evidence="9" id="KW-1185">Reference proteome</keyword>
<comment type="caution">
    <text evidence="8">The sequence shown here is derived from an EMBL/GenBank/DDBJ whole genome shotgun (WGS) entry which is preliminary data.</text>
</comment>
<name>A0ABR3X245_9EURO</name>
<feature type="chain" id="PRO_5047209747" description="AA9 family lytic polysaccharide monooxygenase" evidence="6">
    <location>
        <begin position="24"/>
        <end position="408"/>
    </location>
</feature>
<keyword evidence="6" id="KW-0732">Signal</keyword>
<organism evidence="8 9">
    <name type="scientific">Paecilomyces lecythidis</name>
    <dbReference type="NCBI Taxonomy" id="3004212"/>
    <lineage>
        <taxon>Eukaryota</taxon>
        <taxon>Fungi</taxon>
        <taxon>Dikarya</taxon>
        <taxon>Ascomycota</taxon>
        <taxon>Pezizomycotina</taxon>
        <taxon>Eurotiomycetes</taxon>
        <taxon>Eurotiomycetidae</taxon>
        <taxon>Eurotiales</taxon>
        <taxon>Thermoascaceae</taxon>
        <taxon>Paecilomyces</taxon>
    </lineage>
</organism>
<evidence type="ECO:0000313" key="8">
    <source>
        <dbReference type="EMBL" id="KAL1869758.1"/>
    </source>
</evidence>
<evidence type="ECO:0000313" key="9">
    <source>
        <dbReference type="Proteomes" id="UP001583193"/>
    </source>
</evidence>
<dbReference type="EC" id="1.14.99.56" evidence="5"/>
<sequence length="408" mass="43726">MHFNSAMPAVLAAASVFLPLASAHTVMTTLFVDGVNQGDGVCIRMNNDAKTANFYVKPVTSPDVACGIQGEIGGARVCPAAASSTLTFEFREQPSNPDSASLDPSHKGPAAVYMKKVDSATANNNAAGGGWFKIWESVYDETAGKWGTEKMIENDGHISVTIPSDIEGGYYLARTELLALHAAAQGDPQFYVGCAQLFVASNGTAKPPTVSIGQGTYDLSMKGLTYNIYTTPLALPYPMFGPPVYQPGEGSDSGTAVSSTGVVSTVTATALSSTDTADSVVATGVPGNEKREVLTQTEGLKPENCVFVNGNWCGLEVPDYNDQNSCWEASDNCWRQNDDCWNKTQPTGFNNCQIWSDQKCKVIQGQCKEDNPTGPPDKGVDFTPKWPSLKGSMKVFTKRHWRMGKWGH</sequence>
<evidence type="ECO:0000259" key="7">
    <source>
        <dbReference type="Pfam" id="PF03443"/>
    </source>
</evidence>
<dbReference type="PANTHER" id="PTHR33353:SF32">
    <property type="entry name" value="ENDO-BETA-1,4-GLUCANASE D"/>
    <property type="match status" value="1"/>
</dbReference>
<comment type="cofactor">
    <cofactor evidence="1">
        <name>Cu(2+)</name>
        <dbReference type="ChEBI" id="CHEBI:29036"/>
    </cofactor>
</comment>
<feature type="domain" description="Auxiliary Activity family 9 catalytic" evidence="7">
    <location>
        <begin position="24"/>
        <end position="231"/>
    </location>
</feature>
<proteinExistence type="predicted"/>
<keyword evidence="3 5" id="KW-0964">Secreted</keyword>
<dbReference type="EMBL" id="JAVDPF010000033">
    <property type="protein sequence ID" value="KAL1869758.1"/>
    <property type="molecule type" value="Genomic_DNA"/>
</dbReference>
<keyword evidence="5" id="KW-0119">Carbohydrate metabolism</keyword>
<evidence type="ECO:0000256" key="1">
    <source>
        <dbReference type="ARBA" id="ARBA00001973"/>
    </source>
</evidence>
<dbReference type="Proteomes" id="UP001583193">
    <property type="component" value="Unassembled WGS sequence"/>
</dbReference>
<evidence type="ECO:0000256" key="2">
    <source>
        <dbReference type="ARBA" id="ARBA00004613"/>
    </source>
</evidence>
<dbReference type="PANTHER" id="PTHR33353">
    <property type="entry name" value="PUTATIVE (AFU_ORTHOLOGUE AFUA_1G12560)-RELATED"/>
    <property type="match status" value="1"/>
</dbReference>
<evidence type="ECO:0000256" key="3">
    <source>
        <dbReference type="ARBA" id="ARBA00022525"/>
    </source>
</evidence>
<dbReference type="Pfam" id="PF03443">
    <property type="entry name" value="AA9"/>
    <property type="match status" value="1"/>
</dbReference>
<comment type="subcellular location">
    <subcellularLocation>
        <location evidence="2 5">Secreted</location>
    </subcellularLocation>
</comment>